<dbReference type="OrthoDB" id="174578at2"/>
<dbReference type="Gene3D" id="3.40.190.10">
    <property type="entry name" value="Periplasmic binding protein-like II"/>
    <property type="match status" value="2"/>
</dbReference>
<evidence type="ECO:0000256" key="2">
    <source>
        <dbReference type="ARBA" id="ARBA00004948"/>
    </source>
</evidence>
<evidence type="ECO:0000256" key="10">
    <source>
        <dbReference type="ARBA" id="ARBA00033171"/>
    </source>
</evidence>
<evidence type="ECO:0000259" key="12">
    <source>
        <dbReference type="Pfam" id="PF09084"/>
    </source>
</evidence>
<protein>
    <recommendedName>
        <fullName evidence="10">Thiamine pyrimidine synthase</fullName>
    </recommendedName>
</protein>
<comment type="subunit">
    <text evidence="4">Homodimer.</text>
</comment>
<dbReference type="AlphaFoldDB" id="A0A4T2BX94"/>
<evidence type="ECO:0000256" key="8">
    <source>
        <dbReference type="ARBA" id="ARBA00022977"/>
    </source>
</evidence>
<dbReference type="Pfam" id="PF09084">
    <property type="entry name" value="NMT1"/>
    <property type="match status" value="1"/>
</dbReference>
<evidence type="ECO:0000256" key="9">
    <source>
        <dbReference type="ARBA" id="ARBA00023004"/>
    </source>
</evidence>
<dbReference type="GO" id="GO:0009228">
    <property type="term" value="P:thiamine biosynthetic process"/>
    <property type="evidence" value="ECO:0007669"/>
    <property type="project" value="UniProtKB-KW"/>
</dbReference>
<proteinExistence type="inferred from homology"/>
<comment type="caution">
    <text evidence="13">The sequence shown here is derived from an EMBL/GenBank/DDBJ whole genome shotgun (WGS) entry which is preliminary data.</text>
</comment>
<evidence type="ECO:0000256" key="1">
    <source>
        <dbReference type="ARBA" id="ARBA00003469"/>
    </source>
</evidence>
<evidence type="ECO:0000256" key="3">
    <source>
        <dbReference type="ARBA" id="ARBA00009406"/>
    </source>
</evidence>
<keyword evidence="8" id="KW-0784">Thiamine biosynthesis</keyword>
<dbReference type="RefSeq" id="WP_136642468.1">
    <property type="nucleotide sequence ID" value="NZ_QYRT01000021.1"/>
</dbReference>
<dbReference type="InterPro" id="IPR015168">
    <property type="entry name" value="SsuA/THI5"/>
</dbReference>
<evidence type="ECO:0000313" key="14">
    <source>
        <dbReference type="Proteomes" id="UP000306192"/>
    </source>
</evidence>
<keyword evidence="14" id="KW-1185">Reference proteome</keyword>
<organism evidence="13 14">
    <name type="scientific">Subtercola vilae</name>
    <dbReference type="NCBI Taxonomy" id="2056433"/>
    <lineage>
        <taxon>Bacteria</taxon>
        <taxon>Bacillati</taxon>
        <taxon>Actinomycetota</taxon>
        <taxon>Actinomycetes</taxon>
        <taxon>Micrococcales</taxon>
        <taxon>Microbacteriaceae</taxon>
        <taxon>Subtercola</taxon>
    </lineage>
</organism>
<name>A0A4T2BX94_9MICO</name>
<dbReference type="PANTHER" id="PTHR31528:SF1">
    <property type="entry name" value="4-AMINO-5-HYDROXYMETHYL-2-METHYLPYRIMIDINE PHOSPHATE SYNTHASE THI11-RELATED"/>
    <property type="match status" value="1"/>
</dbReference>
<keyword evidence="6" id="KW-0479">Metal-binding</keyword>
<dbReference type="PANTHER" id="PTHR31528">
    <property type="entry name" value="4-AMINO-5-HYDROXYMETHYL-2-METHYLPYRIMIDINE PHOSPHATE SYNTHASE THI11-RELATED"/>
    <property type="match status" value="1"/>
</dbReference>
<dbReference type="EMBL" id="QYRT01000021">
    <property type="protein sequence ID" value="TIH35181.1"/>
    <property type="molecule type" value="Genomic_DNA"/>
</dbReference>
<accession>A0A4T2BX94</accession>
<evidence type="ECO:0000256" key="7">
    <source>
        <dbReference type="ARBA" id="ARBA00022898"/>
    </source>
</evidence>
<sequence>MNAFTTPPILNKPFDRRGFLRIGGLSALAIGGTAVLAACSTGSSTSGSTTAASAGATAAAGSLGTIALQLSWIKNIEFGGEYYATEKGYYTGAGFAGVTLLAGGGQTGAEETLLSGQSLVGLSGPSITGPSVLQGAPLKIIGSTYQKNPFCLMSLAEKTPIRTIADLKGKKIGVQSGGNQITFEGFLKANGMTTADVTLVTTQYDIAPLETGAYDAHMSYITNEPILAKKDGFTPVILGFADNGLPFVAETFTVTQDSIDTKRDLLKAFLVAEIKGWSDAVKDPAGNAAYAVNTYGKDQKLDLDEQTQEATAQNGLILTADVNKNGLFTMTDELIAENITSLAAMGTVITADQLFDMSLIKEVYAEHPELIQSFTIPTAS</sequence>
<dbReference type="GO" id="GO:0046872">
    <property type="term" value="F:metal ion binding"/>
    <property type="evidence" value="ECO:0007669"/>
    <property type="project" value="UniProtKB-KW"/>
</dbReference>
<keyword evidence="9" id="KW-0408">Iron</keyword>
<evidence type="ECO:0000256" key="11">
    <source>
        <dbReference type="ARBA" id="ARBA00048179"/>
    </source>
</evidence>
<comment type="catalytic activity">
    <reaction evidence="11">
        <text>N(6)-(pyridoxal phosphate)-L-lysyl-[4-amino-5-hydroxymethyl-2-methylpyrimidine phosphate synthase] + L-histidyl-[4-amino-5-hydroxymethyl-2-methylpyrimidine phosphate synthase] + 2 Fe(3+) + 4 H2O = L-lysyl-[4-amino-5-hydroxymethyl-2-methylpyrimidine phosphate synthase] + (2S)-2-amino-5-hydroxy-4-oxopentanoyl-[4-amino-5-hydroxymethyl-2-methylpyrimidine phosphate synthase] + 4-amino-2-methyl-5-(phosphooxymethyl)pyrimidine + 3-oxopropanoate + 2 Fe(2+) + 2 H(+)</text>
        <dbReference type="Rhea" id="RHEA:65756"/>
        <dbReference type="Rhea" id="RHEA-COMP:16892"/>
        <dbReference type="Rhea" id="RHEA-COMP:16893"/>
        <dbReference type="Rhea" id="RHEA-COMP:16894"/>
        <dbReference type="Rhea" id="RHEA-COMP:16895"/>
        <dbReference type="ChEBI" id="CHEBI:15377"/>
        <dbReference type="ChEBI" id="CHEBI:15378"/>
        <dbReference type="ChEBI" id="CHEBI:29033"/>
        <dbReference type="ChEBI" id="CHEBI:29034"/>
        <dbReference type="ChEBI" id="CHEBI:29969"/>
        <dbReference type="ChEBI" id="CHEBI:29979"/>
        <dbReference type="ChEBI" id="CHEBI:33190"/>
        <dbReference type="ChEBI" id="CHEBI:58354"/>
        <dbReference type="ChEBI" id="CHEBI:143915"/>
        <dbReference type="ChEBI" id="CHEBI:157692"/>
    </reaction>
    <physiologicalReaction direction="left-to-right" evidence="11">
        <dbReference type="Rhea" id="RHEA:65757"/>
    </physiologicalReaction>
</comment>
<comment type="pathway">
    <text evidence="2">Cofactor biosynthesis; thiamine diphosphate biosynthesis.</text>
</comment>
<dbReference type="GO" id="GO:0016740">
    <property type="term" value="F:transferase activity"/>
    <property type="evidence" value="ECO:0007669"/>
    <property type="project" value="UniProtKB-KW"/>
</dbReference>
<keyword evidence="7" id="KW-0663">Pyridoxal phosphate</keyword>
<evidence type="ECO:0000313" key="13">
    <source>
        <dbReference type="EMBL" id="TIH35181.1"/>
    </source>
</evidence>
<comment type="similarity">
    <text evidence="3">Belongs to the NMT1/THI5 family.</text>
</comment>
<evidence type="ECO:0000256" key="5">
    <source>
        <dbReference type="ARBA" id="ARBA00022679"/>
    </source>
</evidence>
<reference evidence="13 14" key="1">
    <citation type="journal article" date="2019" name="Microorganisms">
        <title>Systematic Affiliation and Genome Analysis of Subtercola vilae DB165(T) with Particular Emphasis on Cold Adaptation of an Isolate from a High-Altitude Cold Volcano Lake.</title>
        <authorList>
            <person name="Villalobos A.S."/>
            <person name="Wiese J."/>
            <person name="Imhoff J.F."/>
            <person name="Dorador C."/>
            <person name="Keller A."/>
            <person name="Hentschel U."/>
        </authorList>
    </citation>
    <scope>NUCLEOTIDE SEQUENCE [LARGE SCALE GENOMIC DNA]</scope>
    <source>
        <strain evidence="13 14">DB165</strain>
    </source>
</reference>
<dbReference type="InterPro" id="IPR027939">
    <property type="entry name" value="NMT1/THI5"/>
</dbReference>
<dbReference type="SUPFAM" id="SSF53850">
    <property type="entry name" value="Periplasmic binding protein-like II"/>
    <property type="match status" value="1"/>
</dbReference>
<feature type="domain" description="SsuA/THI5-like" evidence="12">
    <location>
        <begin position="75"/>
        <end position="285"/>
    </location>
</feature>
<evidence type="ECO:0000256" key="6">
    <source>
        <dbReference type="ARBA" id="ARBA00022723"/>
    </source>
</evidence>
<gene>
    <name evidence="13" type="ORF">D4765_11650</name>
</gene>
<dbReference type="Proteomes" id="UP000306192">
    <property type="component" value="Unassembled WGS sequence"/>
</dbReference>
<evidence type="ECO:0000256" key="4">
    <source>
        <dbReference type="ARBA" id="ARBA00011738"/>
    </source>
</evidence>
<comment type="function">
    <text evidence="1">Responsible for the formation of the pyrimidine heterocycle in the thiamine biosynthesis pathway. Catalyzes the formation of hydroxymethylpyrimidine phosphate (HMP-P) from histidine and pyridoxal phosphate (PLP). The protein uses PLP and the active site histidine to form HMP-P, generating an inactive enzyme. The enzyme can only undergo a single turnover, which suggests it is a suicide enzyme.</text>
</comment>
<keyword evidence="5" id="KW-0808">Transferase</keyword>